<name>A0AAN6TWK4_9PEZI</name>
<dbReference type="RefSeq" id="XP_062645740.1">
    <property type="nucleotide sequence ID" value="XM_062785733.1"/>
</dbReference>
<reference evidence="1" key="1">
    <citation type="journal article" date="2023" name="Mol. Phylogenet. Evol.">
        <title>Genome-scale phylogeny and comparative genomics of the fungal order Sordariales.</title>
        <authorList>
            <person name="Hensen N."/>
            <person name="Bonometti L."/>
            <person name="Westerberg I."/>
            <person name="Brannstrom I.O."/>
            <person name="Guillou S."/>
            <person name="Cros-Aarteil S."/>
            <person name="Calhoun S."/>
            <person name="Haridas S."/>
            <person name="Kuo A."/>
            <person name="Mondo S."/>
            <person name="Pangilinan J."/>
            <person name="Riley R."/>
            <person name="LaButti K."/>
            <person name="Andreopoulos B."/>
            <person name="Lipzen A."/>
            <person name="Chen C."/>
            <person name="Yan M."/>
            <person name="Daum C."/>
            <person name="Ng V."/>
            <person name="Clum A."/>
            <person name="Steindorff A."/>
            <person name="Ohm R.A."/>
            <person name="Martin F."/>
            <person name="Silar P."/>
            <person name="Natvig D.O."/>
            <person name="Lalanne C."/>
            <person name="Gautier V."/>
            <person name="Ament-Velasquez S.L."/>
            <person name="Kruys A."/>
            <person name="Hutchinson M.I."/>
            <person name="Powell A.J."/>
            <person name="Barry K."/>
            <person name="Miller A.N."/>
            <person name="Grigoriev I.V."/>
            <person name="Debuchy R."/>
            <person name="Gladieux P."/>
            <person name="Hiltunen Thoren M."/>
            <person name="Johannesson H."/>
        </authorList>
    </citation>
    <scope>NUCLEOTIDE SEQUENCE</scope>
    <source>
        <strain evidence="1">CBS 731.68</strain>
    </source>
</reference>
<accession>A0AAN6TWK4</accession>
<evidence type="ECO:0000313" key="1">
    <source>
        <dbReference type="EMBL" id="KAK4121969.1"/>
    </source>
</evidence>
<keyword evidence="2" id="KW-1185">Reference proteome</keyword>
<comment type="caution">
    <text evidence="1">The sequence shown here is derived from an EMBL/GenBank/DDBJ whole genome shotgun (WGS) entry which is preliminary data.</text>
</comment>
<protein>
    <submittedName>
        <fullName evidence="1">Uncharacterized protein</fullName>
    </submittedName>
</protein>
<dbReference type="GeneID" id="87822499"/>
<organism evidence="1 2">
    <name type="scientific">Parathielavia appendiculata</name>
    <dbReference type="NCBI Taxonomy" id="2587402"/>
    <lineage>
        <taxon>Eukaryota</taxon>
        <taxon>Fungi</taxon>
        <taxon>Dikarya</taxon>
        <taxon>Ascomycota</taxon>
        <taxon>Pezizomycotina</taxon>
        <taxon>Sordariomycetes</taxon>
        <taxon>Sordariomycetidae</taxon>
        <taxon>Sordariales</taxon>
        <taxon>Chaetomiaceae</taxon>
        <taxon>Parathielavia</taxon>
    </lineage>
</organism>
<dbReference type="EMBL" id="MU853232">
    <property type="protein sequence ID" value="KAK4121969.1"/>
    <property type="molecule type" value="Genomic_DNA"/>
</dbReference>
<gene>
    <name evidence="1" type="ORF">N657DRAFT_102337</name>
</gene>
<dbReference type="Proteomes" id="UP001302602">
    <property type="component" value="Unassembled WGS sequence"/>
</dbReference>
<reference evidence="1" key="2">
    <citation type="submission" date="2023-05" db="EMBL/GenBank/DDBJ databases">
        <authorList>
            <consortium name="Lawrence Berkeley National Laboratory"/>
            <person name="Steindorff A."/>
            <person name="Hensen N."/>
            <person name="Bonometti L."/>
            <person name="Westerberg I."/>
            <person name="Brannstrom I.O."/>
            <person name="Guillou S."/>
            <person name="Cros-Aarteil S."/>
            <person name="Calhoun S."/>
            <person name="Haridas S."/>
            <person name="Kuo A."/>
            <person name="Mondo S."/>
            <person name="Pangilinan J."/>
            <person name="Riley R."/>
            <person name="Labutti K."/>
            <person name="Andreopoulos B."/>
            <person name="Lipzen A."/>
            <person name="Chen C."/>
            <person name="Yanf M."/>
            <person name="Daum C."/>
            <person name="Ng V."/>
            <person name="Clum A."/>
            <person name="Ohm R."/>
            <person name="Martin F."/>
            <person name="Silar P."/>
            <person name="Natvig D."/>
            <person name="Lalanne C."/>
            <person name="Gautier V."/>
            <person name="Ament-Velasquez S.L."/>
            <person name="Kruys A."/>
            <person name="Hutchinson M.I."/>
            <person name="Powell A.J."/>
            <person name="Barry K."/>
            <person name="Miller A.N."/>
            <person name="Grigoriev I.V."/>
            <person name="Debuchy R."/>
            <person name="Gladieux P."/>
            <person name="Thoren M.H."/>
            <person name="Johannesson H."/>
        </authorList>
    </citation>
    <scope>NUCLEOTIDE SEQUENCE</scope>
    <source>
        <strain evidence="1">CBS 731.68</strain>
    </source>
</reference>
<sequence length="158" mass="17771">MISTPNLGPSTARPGVKMDTDPLTKAIDEKIMEYALLKNIGGISQEALFCLKRAGKGVWGSWSEYEEYISLLRRRETQGTHCDVGKIEMDMFFAEQDNSSDVRDSQWFDRLWNNEADGWIQYGSLTVPVTTHETITRVESGALESVFSKAANLEPCRS</sequence>
<evidence type="ECO:0000313" key="2">
    <source>
        <dbReference type="Proteomes" id="UP001302602"/>
    </source>
</evidence>
<dbReference type="AlphaFoldDB" id="A0AAN6TWK4"/>
<proteinExistence type="predicted"/>